<keyword evidence="1" id="KW-1133">Transmembrane helix</keyword>
<sequence length="170" mass="18606">MGLFDLVKEQNGVGVLLHKARECAGLCILIAGFKPHQPHIGLVIGKAGHIEALERNAECLRRLFRQEGFAYPGRACKHENGAGPLALFIRGGQHFRGKHAFRKGVNHVILPMDGGEKPGPHVPNAVCKRGKEIPAHFIRAFLLCAGCFCFARAGGLMLLHRLRLFYGANL</sequence>
<reference evidence="2" key="1">
    <citation type="submission" date="2019-08" db="EMBL/GenBank/DDBJ databases">
        <authorList>
            <person name="Kucharzyk K."/>
            <person name="Murdoch R.W."/>
            <person name="Higgins S."/>
            <person name="Loffler F."/>
        </authorList>
    </citation>
    <scope>NUCLEOTIDE SEQUENCE</scope>
</reference>
<protein>
    <submittedName>
        <fullName evidence="2">Uncharacterized protein</fullName>
    </submittedName>
</protein>
<dbReference type="AlphaFoldDB" id="A0A645D844"/>
<evidence type="ECO:0000313" key="2">
    <source>
        <dbReference type="EMBL" id="MPM85690.1"/>
    </source>
</evidence>
<evidence type="ECO:0000256" key="1">
    <source>
        <dbReference type="SAM" id="Phobius"/>
    </source>
</evidence>
<keyword evidence="1" id="KW-0812">Transmembrane</keyword>
<gene>
    <name evidence="2" type="ORF">SDC9_132771</name>
</gene>
<dbReference type="EMBL" id="VSSQ01033922">
    <property type="protein sequence ID" value="MPM85690.1"/>
    <property type="molecule type" value="Genomic_DNA"/>
</dbReference>
<name>A0A645D844_9ZZZZ</name>
<proteinExistence type="predicted"/>
<keyword evidence="1" id="KW-0472">Membrane</keyword>
<feature type="transmembrane region" description="Helical" evidence="1">
    <location>
        <begin position="137"/>
        <end position="159"/>
    </location>
</feature>
<accession>A0A645D844</accession>
<organism evidence="2">
    <name type="scientific">bioreactor metagenome</name>
    <dbReference type="NCBI Taxonomy" id="1076179"/>
    <lineage>
        <taxon>unclassified sequences</taxon>
        <taxon>metagenomes</taxon>
        <taxon>ecological metagenomes</taxon>
    </lineage>
</organism>
<comment type="caution">
    <text evidence="2">The sequence shown here is derived from an EMBL/GenBank/DDBJ whole genome shotgun (WGS) entry which is preliminary data.</text>
</comment>